<reference evidence="2" key="1">
    <citation type="submission" date="2018-06" db="EMBL/GenBank/DDBJ databases">
        <authorList>
            <person name="Zhirakovskaya E."/>
        </authorList>
    </citation>
    <scope>NUCLEOTIDE SEQUENCE</scope>
</reference>
<dbReference type="Pfam" id="PF01527">
    <property type="entry name" value="HTH_Tnp_1"/>
    <property type="match status" value="1"/>
</dbReference>
<sequence length="109" mass="12908">MINDNSTLKQNSPKRTRRKNFQNSEKVAILKKHLLEDAKVSDLCDEFNIQPTQFYQWQKEFFENGTAAFEKNSKKQKDPNKQKVDQLEQQIIQKNEVIAELMQEHVLLT</sequence>
<proteinExistence type="predicted"/>
<dbReference type="SUPFAM" id="SSF48295">
    <property type="entry name" value="TrpR-like"/>
    <property type="match status" value="1"/>
</dbReference>
<feature type="region of interest" description="Disordered" evidence="1">
    <location>
        <begin position="1"/>
        <end position="23"/>
    </location>
</feature>
<protein>
    <recommendedName>
        <fullName evidence="3">Transposase</fullName>
    </recommendedName>
</protein>
<dbReference type="InterPro" id="IPR036388">
    <property type="entry name" value="WH-like_DNA-bd_sf"/>
</dbReference>
<evidence type="ECO:0000313" key="2">
    <source>
        <dbReference type="EMBL" id="VAX39944.1"/>
    </source>
</evidence>
<dbReference type="EMBL" id="UOGL01000386">
    <property type="protein sequence ID" value="VAX39944.1"/>
    <property type="molecule type" value="Genomic_DNA"/>
</dbReference>
<feature type="compositionally biased region" description="Polar residues" evidence="1">
    <location>
        <begin position="1"/>
        <end position="11"/>
    </location>
</feature>
<dbReference type="InterPro" id="IPR002514">
    <property type="entry name" value="Transposase_8"/>
</dbReference>
<dbReference type="Gene3D" id="1.10.10.10">
    <property type="entry name" value="Winged helix-like DNA-binding domain superfamily/Winged helix DNA-binding domain"/>
    <property type="match status" value="1"/>
</dbReference>
<accession>A0A3B1DUY5</accession>
<evidence type="ECO:0008006" key="3">
    <source>
        <dbReference type="Google" id="ProtNLM"/>
    </source>
</evidence>
<dbReference type="InterPro" id="IPR010921">
    <property type="entry name" value="Trp_repressor/repl_initiator"/>
</dbReference>
<name>A0A3B1DUY5_9ZZZZ</name>
<organism evidence="2">
    <name type="scientific">hydrothermal vent metagenome</name>
    <dbReference type="NCBI Taxonomy" id="652676"/>
    <lineage>
        <taxon>unclassified sequences</taxon>
        <taxon>metagenomes</taxon>
        <taxon>ecological metagenomes</taxon>
    </lineage>
</organism>
<evidence type="ECO:0000256" key="1">
    <source>
        <dbReference type="SAM" id="MobiDB-lite"/>
    </source>
</evidence>
<dbReference type="GO" id="GO:0006313">
    <property type="term" value="P:DNA transposition"/>
    <property type="evidence" value="ECO:0007669"/>
    <property type="project" value="InterPro"/>
</dbReference>
<dbReference type="GO" id="GO:0043565">
    <property type="term" value="F:sequence-specific DNA binding"/>
    <property type="evidence" value="ECO:0007669"/>
    <property type="project" value="InterPro"/>
</dbReference>
<gene>
    <name evidence="2" type="ORF">MNBD_PLANCTO02-741</name>
</gene>
<dbReference type="GO" id="GO:0004803">
    <property type="term" value="F:transposase activity"/>
    <property type="evidence" value="ECO:0007669"/>
    <property type="project" value="InterPro"/>
</dbReference>
<dbReference type="AlphaFoldDB" id="A0A3B1DUY5"/>